<protein>
    <recommendedName>
        <fullName evidence="6">TonB C-terminal domain-containing protein</fullName>
    </recommendedName>
</protein>
<dbReference type="InterPro" id="IPR037682">
    <property type="entry name" value="TonB_C"/>
</dbReference>
<dbReference type="GO" id="GO:0016020">
    <property type="term" value="C:membrane"/>
    <property type="evidence" value="ECO:0007669"/>
    <property type="project" value="UniProtKB-SubCell"/>
</dbReference>
<dbReference type="SUPFAM" id="SSF74653">
    <property type="entry name" value="TolA/TonB C-terminal domain"/>
    <property type="match status" value="1"/>
</dbReference>
<feature type="domain" description="TonB C-terminal" evidence="6">
    <location>
        <begin position="18"/>
        <end position="112"/>
    </location>
</feature>
<evidence type="ECO:0000256" key="3">
    <source>
        <dbReference type="ARBA" id="ARBA00022989"/>
    </source>
</evidence>
<name>A0A085VR60_PSESX</name>
<dbReference type="GO" id="GO:0055085">
    <property type="term" value="P:transmembrane transport"/>
    <property type="evidence" value="ECO:0007669"/>
    <property type="project" value="InterPro"/>
</dbReference>
<dbReference type="Proteomes" id="UP000028631">
    <property type="component" value="Unassembled WGS sequence"/>
</dbReference>
<keyword evidence="5" id="KW-0732">Signal</keyword>
<dbReference type="OrthoDB" id="7032307at2"/>
<comment type="subcellular location">
    <subcellularLocation>
        <location evidence="1">Membrane</location>
        <topology evidence="1">Single-pass membrane protein</topology>
    </subcellularLocation>
</comment>
<evidence type="ECO:0000259" key="6">
    <source>
        <dbReference type="PROSITE" id="PS52015"/>
    </source>
</evidence>
<evidence type="ECO:0000256" key="2">
    <source>
        <dbReference type="ARBA" id="ARBA00022692"/>
    </source>
</evidence>
<dbReference type="InterPro" id="IPR006260">
    <property type="entry name" value="TonB/TolA_C"/>
</dbReference>
<evidence type="ECO:0000256" key="5">
    <source>
        <dbReference type="SAM" id="SignalP"/>
    </source>
</evidence>
<proteinExistence type="predicted"/>
<dbReference type="Pfam" id="PF03544">
    <property type="entry name" value="TonB_C"/>
    <property type="match status" value="1"/>
</dbReference>
<comment type="caution">
    <text evidence="7">The sequence shown here is derived from an EMBL/GenBank/DDBJ whole genome shotgun (WGS) entry which is preliminary data.</text>
</comment>
<keyword evidence="8" id="KW-1185">Reference proteome</keyword>
<dbReference type="Gene3D" id="3.30.1150.10">
    <property type="match status" value="1"/>
</dbReference>
<dbReference type="EMBL" id="JPQU01000014">
    <property type="protein sequence ID" value="KFE57923.1"/>
    <property type="molecule type" value="Genomic_DNA"/>
</dbReference>
<feature type="chain" id="PRO_5001799049" description="TonB C-terminal domain-containing protein" evidence="5">
    <location>
        <begin position="19"/>
        <end position="208"/>
    </location>
</feature>
<dbReference type="PATRIC" id="fig|317.175.peg.207"/>
<evidence type="ECO:0000256" key="4">
    <source>
        <dbReference type="ARBA" id="ARBA00023136"/>
    </source>
</evidence>
<dbReference type="RefSeq" id="WP_032625114.1">
    <property type="nucleotide sequence ID" value="NZ_JPQU01000014.1"/>
</dbReference>
<evidence type="ECO:0000256" key="1">
    <source>
        <dbReference type="ARBA" id="ARBA00004167"/>
    </source>
</evidence>
<accession>A0A085VR60</accession>
<sequence>MRFLLLVSTLLLSSLAQATNSYPKPIYLPDPDYPEEMLRDRQKGTATVRIFIHANGTVSLREVVKTSDPRLGTALSKVVSSWRFEPWTPPTDKSEGESTLITYRFNGRTVNNAHLTLNVDLKKLRCSQLNNELIWGRHRQDPAETKIFNDTKHYLFEGAVISVFFSQDERQALVDDFINAIPQITERCKADPKAHYADQLPTRVRALL</sequence>
<evidence type="ECO:0000313" key="7">
    <source>
        <dbReference type="EMBL" id="KFE57923.1"/>
    </source>
</evidence>
<keyword evidence="4" id="KW-0472">Membrane</keyword>
<dbReference type="PROSITE" id="PS52015">
    <property type="entry name" value="TONB_CTD"/>
    <property type="match status" value="1"/>
</dbReference>
<feature type="signal peptide" evidence="5">
    <location>
        <begin position="1"/>
        <end position="18"/>
    </location>
</feature>
<dbReference type="AlphaFoldDB" id="A0A085VR60"/>
<reference evidence="7 8" key="1">
    <citation type="submission" date="2014-07" db="EMBL/GenBank/DDBJ databases">
        <title>Draft Genome Sequences of Environmental Pseudomonas syringae strains.</title>
        <authorList>
            <person name="Baltrus D.A."/>
            <person name="Berge O."/>
            <person name="Morris C."/>
        </authorList>
    </citation>
    <scope>NUCLEOTIDE SEQUENCE [LARGE SCALE GENOMIC DNA]</scope>
    <source>
        <strain evidence="7 8">GAW0119</strain>
    </source>
</reference>
<organism evidence="7 8">
    <name type="scientific">Pseudomonas syringae</name>
    <dbReference type="NCBI Taxonomy" id="317"/>
    <lineage>
        <taxon>Bacteria</taxon>
        <taxon>Pseudomonadati</taxon>
        <taxon>Pseudomonadota</taxon>
        <taxon>Gammaproteobacteria</taxon>
        <taxon>Pseudomonadales</taxon>
        <taxon>Pseudomonadaceae</taxon>
        <taxon>Pseudomonas</taxon>
    </lineage>
</organism>
<evidence type="ECO:0000313" key="8">
    <source>
        <dbReference type="Proteomes" id="UP000028631"/>
    </source>
</evidence>
<dbReference type="NCBIfam" id="TIGR01352">
    <property type="entry name" value="tonB_Cterm"/>
    <property type="match status" value="1"/>
</dbReference>
<gene>
    <name evidence="7" type="ORF">IV01_00980</name>
</gene>
<keyword evidence="3" id="KW-1133">Transmembrane helix</keyword>
<keyword evidence="2" id="KW-0812">Transmembrane</keyword>